<dbReference type="EC" id="2.7.13.3" evidence="2"/>
<dbReference type="InterPro" id="IPR050736">
    <property type="entry name" value="Sensor_HK_Regulatory"/>
</dbReference>
<dbReference type="RefSeq" id="WP_010903499.1">
    <property type="nucleotide sequence ID" value="NZ_VRYN01000001.1"/>
</dbReference>
<feature type="domain" description="PAS" evidence="8">
    <location>
        <begin position="20"/>
        <end position="90"/>
    </location>
</feature>
<dbReference type="CDD" id="cd00082">
    <property type="entry name" value="HisKA"/>
    <property type="match status" value="1"/>
</dbReference>
<dbReference type="Pfam" id="PF00512">
    <property type="entry name" value="HisKA"/>
    <property type="match status" value="1"/>
</dbReference>
<dbReference type="EMBL" id="CP038631">
    <property type="protein sequence ID" value="QCC45685.1"/>
    <property type="molecule type" value="Genomic_DNA"/>
</dbReference>
<dbReference type="InterPro" id="IPR005467">
    <property type="entry name" value="His_kinase_dom"/>
</dbReference>
<keyword evidence="5 9" id="KW-0418">Kinase</keyword>
<evidence type="ECO:0000313" key="9">
    <source>
        <dbReference type="EMBL" id="QCC45685.1"/>
    </source>
</evidence>
<dbReference type="Gene3D" id="3.30.450.40">
    <property type="match status" value="1"/>
</dbReference>
<evidence type="ECO:0000256" key="5">
    <source>
        <dbReference type="ARBA" id="ARBA00022777"/>
    </source>
</evidence>
<comment type="catalytic activity">
    <reaction evidence="1">
        <text>ATP + protein L-histidine = ADP + protein N-phospho-L-histidine.</text>
        <dbReference type="EC" id="2.7.13.3"/>
    </reaction>
</comment>
<dbReference type="InterPro" id="IPR003018">
    <property type="entry name" value="GAF"/>
</dbReference>
<dbReference type="Pfam" id="PF08448">
    <property type="entry name" value="PAS_4"/>
    <property type="match status" value="1"/>
</dbReference>
<evidence type="ECO:0000259" key="7">
    <source>
        <dbReference type="PROSITE" id="PS50109"/>
    </source>
</evidence>
<dbReference type="SUPFAM" id="SSF55874">
    <property type="entry name" value="ATPase domain of HSP90 chaperone/DNA topoisomerase II/histidine kinase"/>
    <property type="match status" value="1"/>
</dbReference>
<dbReference type="SMART" id="SM00387">
    <property type="entry name" value="HATPase_c"/>
    <property type="match status" value="1"/>
</dbReference>
<protein>
    <recommendedName>
        <fullName evidence="2">histidine kinase</fullName>
        <ecNumber evidence="2">2.7.13.3</ecNumber>
    </recommendedName>
</protein>
<evidence type="ECO:0000256" key="3">
    <source>
        <dbReference type="ARBA" id="ARBA00022553"/>
    </source>
</evidence>
<dbReference type="InterPro" id="IPR004358">
    <property type="entry name" value="Sig_transdc_His_kin-like_C"/>
</dbReference>
<dbReference type="Gene3D" id="1.10.287.130">
    <property type="match status" value="1"/>
</dbReference>
<dbReference type="PANTHER" id="PTHR43711">
    <property type="entry name" value="TWO-COMPONENT HISTIDINE KINASE"/>
    <property type="match status" value="1"/>
</dbReference>
<dbReference type="InterPro" id="IPR029016">
    <property type="entry name" value="GAF-like_dom_sf"/>
</dbReference>
<dbReference type="PROSITE" id="PS50109">
    <property type="entry name" value="HIS_KIN"/>
    <property type="match status" value="1"/>
</dbReference>
<evidence type="ECO:0000313" key="11">
    <source>
        <dbReference type="Proteomes" id="UP000296216"/>
    </source>
</evidence>
<dbReference type="Gene3D" id="3.30.450.20">
    <property type="entry name" value="PAS domain"/>
    <property type="match status" value="1"/>
</dbReference>
<dbReference type="SUPFAM" id="SSF55781">
    <property type="entry name" value="GAF domain-like"/>
    <property type="match status" value="1"/>
</dbReference>
<evidence type="ECO:0000256" key="6">
    <source>
        <dbReference type="ARBA" id="ARBA00023012"/>
    </source>
</evidence>
<dbReference type="Pfam" id="PF02518">
    <property type="entry name" value="HATPase_c"/>
    <property type="match status" value="1"/>
</dbReference>
<reference evidence="10 12" key="2">
    <citation type="submission" date="2019-07" db="EMBL/GenBank/DDBJ databases">
        <title>Genomic Encyclopedia of Archaeal and Bacterial Type Strains, Phase II (KMG-II): from individual species to whole genera.</title>
        <authorList>
            <person name="Goeker M."/>
        </authorList>
    </citation>
    <scope>NUCLEOTIDE SEQUENCE [LARGE SCALE GENOMIC DNA]</scope>
    <source>
        <strain evidence="10 12">DSM 3754</strain>
    </source>
</reference>
<dbReference type="Proteomes" id="UP000296216">
    <property type="component" value="Chromosome"/>
</dbReference>
<evidence type="ECO:0000313" key="10">
    <source>
        <dbReference type="EMBL" id="TYO81945.1"/>
    </source>
</evidence>
<keyword evidence="4 9" id="KW-0808">Transferase</keyword>
<feature type="domain" description="Histidine kinase" evidence="7">
    <location>
        <begin position="312"/>
        <end position="506"/>
    </location>
</feature>
<evidence type="ECO:0000256" key="2">
    <source>
        <dbReference type="ARBA" id="ARBA00012438"/>
    </source>
</evidence>
<dbReference type="PANTHER" id="PTHR43711:SF1">
    <property type="entry name" value="HISTIDINE KINASE 1"/>
    <property type="match status" value="1"/>
</dbReference>
<dbReference type="InterPro" id="IPR000014">
    <property type="entry name" value="PAS"/>
</dbReference>
<dbReference type="InterPro" id="IPR036097">
    <property type="entry name" value="HisK_dim/P_sf"/>
</dbReference>
<dbReference type="CDD" id="cd00130">
    <property type="entry name" value="PAS"/>
    <property type="match status" value="1"/>
</dbReference>
<dbReference type="AlphaFoldDB" id="A0A4D6GVC5"/>
<dbReference type="Proteomes" id="UP000323075">
    <property type="component" value="Unassembled WGS sequence"/>
</dbReference>
<dbReference type="PROSITE" id="PS50112">
    <property type="entry name" value="PAS"/>
    <property type="match status" value="1"/>
</dbReference>
<dbReference type="GeneID" id="68694626"/>
<dbReference type="InterPro" id="IPR013656">
    <property type="entry name" value="PAS_4"/>
</dbReference>
<gene>
    <name evidence="10" type="ORF">APQ99_00460</name>
    <name evidence="9" type="ORF">HBSAL_10210</name>
</gene>
<dbReference type="GO" id="GO:0000155">
    <property type="term" value="F:phosphorelay sensor kinase activity"/>
    <property type="evidence" value="ECO:0007669"/>
    <property type="project" value="InterPro"/>
</dbReference>
<dbReference type="SUPFAM" id="SSF47384">
    <property type="entry name" value="Homodimeric domain of signal transducing histidine kinase"/>
    <property type="match status" value="1"/>
</dbReference>
<evidence type="ECO:0000256" key="4">
    <source>
        <dbReference type="ARBA" id="ARBA00022679"/>
    </source>
</evidence>
<dbReference type="NCBIfam" id="TIGR00229">
    <property type="entry name" value="sensory_box"/>
    <property type="match status" value="1"/>
</dbReference>
<reference evidence="9 11" key="1">
    <citation type="journal article" date="2019" name="Microbiol. Resour. Announc.">
        <title>The Genome Sequence of the Halobacterium salinarum Type Strain Is Closely Related to That of Laboratory Strains NRC-1 and R1.</title>
        <authorList>
            <person name="Pfeiffer F."/>
            <person name="Marchfelder A."/>
            <person name="Habermann B."/>
            <person name="Dyall-Smith M.L."/>
        </authorList>
    </citation>
    <scope>NUCLEOTIDE SEQUENCE [LARGE SCALE GENOMIC DNA]</scope>
    <source>
        <strain evidence="9">91-R6</strain>
        <strain evidence="11">ATCC 33171 / DSM 3754 / JCM 8978 / NBRC 102687 / NCIMB 764 / 91-R6</strain>
    </source>
</reference>
<dbReference type="Gene3D" id="3.30.565.10">
    <property type="entry name" value="Histidine kinase-like ATPase, C-terminal domain"/>
    <property type="match status" value="1"/>
</dbReference>
<dbReference type="InterPro" id="IPR035965">
    <property type="entry name" value="PAS-like_dom_sf"/>
</dbReference>
<keyword evidence="6" id="KW-0902">Two-component regulatory system</keyword>
<dbReference type="InterPro" id="IPR003661">
    <property type="entry name" value="HisK_dim/P_dom"/>
</dbReference>
<dbReference type="PRINTS" id="PR00344">
    <property type="entry name" value="BCTRLSENSOR"/>
</dbReference>
<accession>A0A4D6GVC5</accession>
<dbReference type="SMART" id="SM00091">
    <property type="entry name" value="PAS"/>
    <property type="match status" value="1"/>
</dbReference>
<evidence type="ECO:0000259" key="8">
    <source>
        <dbReference type="PROSITE" id="PS50112"/>
    </source>
</evidence>
<dbReference type="SUPFAM" id="SSF55785">
    <property type="entry name" value="PYP-like sensor domain (PAS domain)"/>
    <property type="match status" value="1"/>
</dbReference>
<sequence length="506" mass="53477">MAAPGPSADTDTGLDALVDDAGFFRSLVEHGSDAIVTIDDDSTIRYANQGVHRVLGYRPDDLIGDSLTTIMPPRFHDAHFDAVDHYLETGDRRLDWNAIEMPGQHADGHEIQLSITFEEHVHNGVRAFSGIMRDVSRQKAYAATLESLQDITHTLMQARTPGAIGDHVVGAAVDIIGFPVASLYRCDDATGVLRPVAQSDAAAALFADPPALSAGSLAWHAFETNDSAVYHADADATTPVHDPDGPMIAEYAAPLGEHGVLLVGDTDDVAFDDHTSRLIELLAANTQAALERATREAERERQNEQLERFASIVSHDLRDPLQTARATVALAKAGDDDALTDLTAALDRMDALIADVLTLAKHGQTVGETEPVPVASVAADAWSTAGAPTASLSTAPDLPTLNADPERLRTLFENLFGNAVAHGGDDVTVTVGALTGADSGGFFVADDGDGFGDTDTAQLFDYGYTTDTDGTGFGLSIVRDIATAHGWTIDATTSDSGGARFTIHTQ</sequence>
<evidence type="ECO:0000313" key="12">
    <source>
        <dbReference type="Proteomes" id="UP000323075"/>
    </source>
</evidence>
<dbReference type="EMBL" id="VRYN01000001">
    <property type="protein sequence ID" value="TYO81945.1"/>
    <property type="molecule type" value="Genomic_DNA"/>
</dbReference>
<organism evidence="9 11">
    <name type="scientific">Halobacterium salinarum (strain ATCC 33171 / DSM 3754 / JCM 8978 / NBRC 102687 / NCIMB 764 / 91-R6)</name>
    <dbReference type="NCBI Taxonomy" id="2597657"/>
    <lineage>
        <taxon>Archaea</taxon>
        <taxon>Methanobacteriati</taxon>
        <taxon>Methanobacteriota</taxon>
        <taxon>Stenosarchaea group</taxon>
        <taxon>Halobacteria</taxon>
        <taxon>Halobacteriales</taxon>
        <taxon>Halobacteriaceae</taxon>
        <taxon>Halobacterium</taxon>
    </lineage>
</organism>
<keyword evidence="3" id="KW-0597">Phosphoprotein</keyword>
<reference evidence="9" key="3">
    <citation type="journal article" name="MicrobiologyOpen">
        <title>Whole-genome comparison between the type strain of Halobacterium salinarum (DSM 3754(T)) and the laboratory strains R1 and NRC-1.</title>
        <authorList>
            <person name="Pfeiffer F."/>
            <person name="Losensky G."/>
            <person name="Marchfelder A."/>
            <person name="Habermann B."/>
            <person name="Dyall-Smith M."/>
        </authorList>
    </citation>
    <scope>NUCLEOTIDE SEQUENCE</scope>
    <source>
        <strain evidence="9">91-R6</strain>
    </source>
</reference>
<evidence type="ECO:0000256" key="1">
    <source>
        <dbReference type="ARBA" id="ARBA00000085"/>
    </source>
</evidence>
<dbReference type="InterPro" id="IPR036890">
    <property type="entry name" value="HATPase_C_sf"/>
</dbReference>
<proteinExistence type="predicted"/>
<dbReference type="InterPro" id="IPR003594">
    <property type="entry name" value="HATPase_dom"/>
</dbReference>
<dbReference type="SMART" id="SM00388">
    <property type="entry name" value="HisKA"/>
    <property type="match status" value="1"/>
</dbReference>
<dbReference type="Pfam" id="PF13185">
    <property type="entry name" value="GAF_2"/>
    <property type="match status" value="1"/>
</dbReference>
<name>A0A4D6GVC5_HALS9</name>